<proteinExistence type="predicted"/>
<keyword evidence="2" id="KW-1185">Reference proteome</keyword>
<accession>A0ABR7CLK7</accession>
<evidence type="ECO:0000313" key="2">
    <source>
        <dbReference type="Proteomes" id="UP000636891"/>
    </source>
</evidence>
<reference evidence="1 2" key="1">
    <citation type="submission" date="2020-08" db="EMBL/GenBank/DDBJ databases">
        <title>Genome public.</title>
        <authorList>
            <person name="Liu C."/>
            <person name="Sun Q."/>
        </authorList>
    </citation>
    <scope>NUCLEOTIDE SEQUENCE [LARGE SCALE GENOMIC DNA]</scope>
    <source>
        <strain evidence="1 2">New-7</strain>
    </source>
</reference>
<name>A0ABR7CLK7_9BACT</name>
<dbReference type="RefSeq" id="WP_153497711.1">
    <property type="nucleotide sequence ID" value="NZ_JACOOK010000002.1"/>
</dbReference>
<comment type="caution">
    <text evidence="1">The sequence shown here is derived from an EMBL/GenBank/DDBJ whole genome shotgun (WGS) entry which is preliminary data.</text>
</comment>
<evidence type="ECO:0000313" key="1">
    <source>
        <dbReference type="EMBL" id="MBC5616452.1"/>
    </source>
</evidence>
<dbReference type="Proteomes" id="UP000636891">
    <property type="component" value="Unassembled WGS sequence"/>
</dbReference>
<dbReference type="EMBL" id="JACOOK010000002">
    <property type="protein sequence ID" value="MBC5616452.1"/>
    <property type="molecule type" value="Genomic_DNA"/>
</dbReference>
<sequence length="53" mass="5754">MGFETLFEADLIVDLFEGYYPAEEAGACYRNGVRIASGKSWFARLFPGCAGVG</sequence>
<gene>
    <name evidence="1" type="ORF">H8S08_05375</name>
</gene>
<organism evidence="1 2">
    <name type="scientific">Alistipes hominis</name>
    <dbReference type="NCBI Taxonomy" id="2763015"/>
    <lineage>
        <taxon>Bacteria</taxon>
        <taxon>Pseudomonadati</taxon>
        <taxon>Bacteroidota</taxon>
        <taxon>Bacteroidia</taxon>
        <taxon>Bacteroidales</taxon>
        <taxon>Rikenellaceae</taxon>
        <taxon>Alistipes</taxon>
    </lineage>
</organism>
<protein>
    <submittedName>
        <fullName evidence="1">Uncharacterized protein</fullName>
    </submittedName>
</protein>